<proteinExistence type="predicted"/>
<feature type="region of interest" description="Disordered" evidence="1">
    <location>
        <begin position="1"/>
        <end position="24"/>
    </location>
</feature>
<name>A0A6J4H944_9CHLR</name>
<gene>
    <name evidence="2" type="ORF">AVDCRST_MAG77-178</name>
</gene>
<dbReference type="AlphaFoldDB" id="A0A6J4H944"/>
<evidence type="ECO:0000313" key="2">
    <source>
        <dbReference type="EMBL" id="CAA9215602.1"/>
    </source>
</evidence>
<feature type="non-terminal residue" evidence="2">
    <location>
        <position position="150"/>
    </location>
</feature>
<protein>
    <submittedName>
        <fullName evidence="2">Uncharacterized protein</fullName>
    </submittedName>
</protein>
<sequence length="150" mass="15724">GRAALWQHPWPGPGRRGARGLAAPQAGQGVRLPAPGEVLAGSAAHHPWHPRAARTAAELVPGRLPAYHRRNLAGVGGAAGVPRVHRPDARGKPHLRHQPGPAASAHAGYVGLGWLFGDSWEELLSLLENATWAAAACVGPPRSGRTDHRL</sequence>
<feature type="non-terminal residue" evidence="2">
    <location>
        <position position="1"/>
    </location>
</feature>
<evidence type="ECO:0000256" key="1">
    <source>
        <dbReference type="SAM" id="MobiDB-lite"/>
    </source>
</evidence>
<organism evidence="2">
    <name type="scientific">uncultured Chloroflexota bacterium</name>
    <dbReference type="NCBI Taxonomy" id="166587"/>
    <lineage>
        <taxon>Bacteria</taxon>
        <taxon>Bacillati</taxon>
        <taxon>Chloroflexota</taxon>
        <taxon>environmental samples</taxon>
    </lineage>
</organism>
<accession>A0A6J4H944</accession>
<reference evidence="2" key="1">
    <citation type="submission" date="2020-02" db="EMBL/GenBank/DDBJ databases">
        <authorList>
            <person name="Meier V. D."/>
        </authorList>
    </citation>
    <scope>NUCLEOTIDE SEQUENCE</scope>
    <source>
        <strain evidence="2">AVDCRST_MAG77</strain>
    </source>
</reference>
<dbReference type="EMBL" id="CADCTC010000014">
    <property type="protein sequence ID" value="CAA9215602.1"/>
    <property type="molecule type" value="Genomic_DNA"/>
</dbReference>